<gene>
    <name evidence="3" type="ORF">KI387_031373</name>
</gene>
<evidence type="ECO:0000313" key="4">
    <source>
        <dbReference type="Proteomes" id="UP000824469"/>
    </source>
</evidence>
<evidence type="ECO:0000256" key="1">
    <source>
        <dbReference type="ARBA" id="ARBA00004613"/>
    </source>
</evidence>
<evidence type="ECO:0000256" key="2">
    <source>
        <dbReference type="ARBA" id="ARBA00022525"/>
    </source>
</evidence>
<feature type="non-terminal residue" evidence="3">
    <location>
        <position position="1"/>
    </location>
</feature>
<organism evidence="3 4">
    <name type="scientific">Taxus chinensis</name>
    <name type="common">Chinese yew</name>
    <name type="synonym">Taxus wallichiana var. chinensis</name>
    <dbReference type="NCBI Taxonomy" id="29808"/>
    <lineage>
        <taxon>Eukaryota</taxon>
        <taxon>Viridiplantae</taxon>
        <taxon>Streptophyta</taxon>
        <taxon>Embryophyta</taxon>
        <taxon>Tracheophyta</taxon>
        <taxon>Spermatophyta</taxon>
        <taxon>Pinopsida</taxon>
        <taxon>Pinidae</taxon>
        <taxon>Conifers II</taxon>
        <taxon>Cupressales</taxon>
        <taxon>Taxaceae</taxon>
        <taxon>Taxus</taxon>
    </lineage>
</organism>
<protein>
    <submittedName>
        <fullName evidence="3">Uncharacterized protein</fullName>
    </submittedName>
</protein>
<dbReference type="AlphaFoldDB" id="A0AA38CED7"/>
<feature type="non-terminal residue" evidence="3">
    <location>
        <position position="124"/>
    </location>
</feature>
<dbReference type="OMA" id="NCHAVPP"/>
<dbReference type="InterPro" id="IPR033113">
    <property type="entry name" value="PLA2_histidine"/>
</dbReference>
<dbReference type="Gene3D" id="1.20.90.10">
    <property type="entry name" value="Phospholipase A2 domain"/>
    <property type="match status" value="1"/>
</dbReference>
<dbReference type="InterPro" id="IPR036444">
    <property type="entry name" value="PLipase_A2_dom_sf"/>
</dbReference>
<dbReference type="GO" id="GO:0050482">
    <property type="term" value="P:arachidonate secretion"/>
    <property type="evidence" value="ECO:0007669"/>
    <property type="project" value="InterPro"/>
</dbReference>
<keyword evidence="2" id="KW-0964">Secreted</keyword>
<accession>A0AA38CED7</accession>
<dbReference type="GO" id="GO:0006644">
    <property type="term" value="P:phospholipid metabolic process"/>
    <property type="evidence" value="ECO:0007669"/>
    <property type="project" value="InterPro"/>
</dbReference>
<evidence type="ECO:0000313" key="3">
    <source>
        <dbReference type="EMBL" id="KAH9299691.1"/>
    </source>
</evidence>
<dbReference type="Proteomes" id="UP000824469">
    <property type="component" value="Unassembled WGS sequence"/>
</dbReference>
<comment type="subcellular location">
    <subcellularLocation>
        <location evidence="1">Secreted</location>
    </subcellularLocation>
</comment>
<keyword evidence="4" id="KW-1185">Reference proteome</keyword>
<proteinExistence type="predicted"/>
<dbReference type="GO" id="GO:0004623">
    <property type="term" value="F:phospholipase A2 activity"/>
    <property type="evidence" value="ECO:0007669"/>
    <property type="project" value="InterPro"/>
</dbReference>
<dbReference type="EMBL" id="JAHRHJ020000010">
    <property type="protein sequence ID" value="KAH9299691.1"/>
    <property type="molecule type" value="Genomic_DNA"/>
</dbReference>
<name>A0AA38CED7_TAXCH</name>
<sequence length="124" mass="13197">APLLRYGKYCGIFYTGCPGEDPCDGLDSCCMAHDDCIGHSNYLNATCNQALLDCVDDYENSGDGQFSGNTCDIGDVEHTIHVAIQAAVWIGDGIGDGPAPPSSTQHQIDVNPPPFDTIINTTHH</sequence>
<dbReference type="SUPFAM" id="SSF48619">
    <property type="entry name" value="Phospholipase A2, PLA2"/>
    <property type="match status" value="1"/>
</dbReference>
<dbReference type="PROSITE" id="PS00118">
    <property type="entry name" value="PA2_HIS"/>
    <property type="match status" value="1"/>
</dbReference>
<reference evidence="3 4" key="1">
    <citation type="journal article" date="2021" name="Nat. Plants">
        <title>The Taxus genome provides insights into paclitaxel biosynthesis.</title>
        <authorList>
            <person name="Xiong X."/>
            <person name="Gou J."/>
            <person name="Liao Q."/>
            <person name="Li Y."/>
            <person name="Zhou Q."/>
            <person name="Bi G."/>
            <person name="Li C."/>
            <person name="Du R."/>
            <person name="Wang X."/>
            <person name="Sun T."/>
            <person name="Guo L."/>
            <person name="Liang H."/>
            <person name="Lu P."/>
            <person name="Wu Y."/>
            <person name="Zhang Z."/>
            <person name="Ro D.K."/>
            <person name="Shang Y."/>
            <person name="Huang S."/>
            <person name="Yan J."/>
        </authorList>
    </citation>
    <scope>NUCLEOTIDE SEQUENCE [LARGE SCALE GENOMIC DNA]</scope>
    <source>
        <strain evidence="3">Ta-2019</strain>
    </source>
</reference>
<comment type="caution">
    <text evidence="3">The sequence shown here is derived from an EMBL/GenBank/DDBJ whole genome shotgun (WGS) entry which is preliminary data.</text>
</comment>
<dbReference type="GO" id="GO:0005576">
    <property type="term" value="C:extracellular region"/>
    <property type="evidence" value="ECO:0007669"/>
    <property type="project" value="UniProtKB-SubCell"/>
</dbReference>